<evidence type="ECO:0000313" key="3">
    <source>
        <dbReference type="Proteomes" id="UP000539313"/>
    </source>
</evidence>
<evidence type="ECO:0000313" key="2">
    <source>
        <dbReference type="EMBL" id="MBA9004308.1"/>
    </source>
</evidence>
<organism evidence="2 3">
    <name type="scientific">Thermomonospora cellulosilytica</name>
    <dbReference type="NCBI Taxonomy" id="1411118"/>
    <lineage>
        <taxon>Bacteria</taxon>
        <taxon>Bacillati</taxon>
        <taxon>Actinomycetota</taxon>
        <taxon>Actinomycetes</taxon>
        <taxon>Streptosporangiales</taxon>
        <taxon>Thermomonosporaceae</taxon>
        <taxon>Thermomonospora</taxon>
    </lineage>
</organism>
<feature type="domain" description="DUF5753" evidence="1">
    <location>
        <begin position="92"/>
        <end position="263"/>
    </location>
</feature>
<dbReference type="InterPro" id="IPR043917">
    <property type="entry name" value="DUF5753"/>
</dbReference>
<proteinExistence type="predicted"/>
<sequence length="269" mass="30013">MPELDPKKSARAFYARSLARERARAGLTQAALGAHPAVMVSGKLVGHIENCRRPPTLRISRAFDRALNLEEHFEGLYALMVREEGEPPAIYEYYDLEDQASSIKAYDSLWINGLLQTEETAREILRAGQGEDRLEELVAARMERQAILRRETPPWLMVAMDEFVLRRIVGSRDITRRQLEHLLTVMEESDVSIVIVPRDVPIHPSGSFTLLELPDGLNVGYVEGAAGQGRLLGPGQPVRNLGLLLDRIASTALPVTDSEKLIRSALEDL</sequence>
<comment type="caution">
    <text evidence="2">The sequence shown here is derived from an EMBL/GenBank/DDBJ whole genome shotgun (WGS) entry which is preliminary data.</text>
</comment>
<dbReference type="Proteomes" id="UP000539313">
    <property type="component" value="Unassembled WGS sequence"/>
</dbReference>
<accession>A0A7W3MYL0</accession>
<dbReference type="AlphaFoldDB" id="A0A7W3MYL0"/>
<gene>
    <name evidence="2" type="ORF">HNR21_003190</name>
</gene>
<dbReference type="InterPro" id="IPR010982">
    <property type="entry name" value="Lambda_DNA-bd_dom_sf"/>
</dbReference>
<keyword evidence="3" id="KW-1185">Reference proteome</keyword>
<reference evidence="2 3" key="1">
    <citation type="submission" date="2020-08" db="EMBL/GenBank/DDBJ databases">
        <title>Sequencing the genomes of 1000 actinobacteria strains.</title>
        <authorList>
            <person name="Klenk H.-P."/>
        </authorList>
    </citation>
    <scope>NUCLEOTIDE SEQUENCE [LARGE SCALE GENOMIC DNA]</scope>
    <source>
        <strain evidence="2 3">DSM 45823</strain>
    </source>
</reference>
<dbReference type="Gene3D" id="1.10.260.40">
    <property type="entry name" value="lambda repressor-like DNA-binding domains"/>
    <property type="match status" value="1"/>
</dbReference>
<dbReference type="Pfam" id="PF19054">
    <property type="entry name" value="DUF5753"/>
    <property type="match status" value="1"/>
</dbReference>
<dbReference type="EMBL" id="JACJII010000001">
    <property type="protein sequence ID" value="MBA9004308.1"/>
    <property type="molecule type" value="Genomic_DNA"/>
</dbReference>
<name>A0A7W3MYL0_9ACTN</name>
<dbReference type="GO" id="GO:0003677">
    <property type="term" value="F:DNA binding"/>
    <property type="evidence" value="ECO:0007669"/>
    <property type="project" value="InterPro"/>
</dbReference>
<dbReference type="RefSeq" id="WP_182705820.1">
    <property type="nucleotide sequence ID" value="NZ_JACJII010000001.1"/>
</dbReference>
<evidence type="ECO:0000259" key="1">
    <source>
        <dbReference type="Pfam" id="PF19054"/>
    </source>
</evidence>
<protein>
    <recommendedName>
        <fullName evidence="1">DUF5753 domain-containing protein</fullName>
    </recommendedName>
</protein>